<name>A0A2U1PLA3_ARTAN</name>
<evidence type="ECO:0000313" key="1">
    <source>
        <dbReference type="EMBL" id="PWA86544.1"/>
    </source>
</evidence>
<dbReference type="Proteomes" id="UP000245207">
    <property type="component" value="Unassembled WGS sequence"/>
</dbReference>
<dbReference type="OrthoDB" id="6077599at2759"/>
<protein>
    <submittedName>
        <fullName evidence="1">Appr-1-p processing enzyme family protein</fullName>
    </submittedName>
</protein>
<dbReference type="AlphaFoldDB" id="A0A2U1PLA3"/>
<evidence type="ECO:0000313" key="2">
    <source>
        <dbReference type="Proteomes" id="UP000245207"/>
    </source>
</evidence>
<accession>A0A2U1PLA3</accession>
<organism evidence="1 2">
    <name type="scientific">Artemisia annua</name>
    <name type="common">Sweet wormwood</name>
    <dbReference type="NCBI Taxonomy" id="35608"/>
    <lineage>
        <taxon>Eukaryota</taxon>
        <taxon>Viridiplantae</taxon>
        <taxon>Streptophyta</taxon>
        <taxon>Embryophyta</taxon>
        <taxon>Tracheophyta</taxon>
        <taxon>Spermatophyta</taxon>
        <taxon>Magnoliopsida</taxon>
        <taxon>eudicotyledons</taxon>
        <taxon>Gunneridae</taxon>
        <taxon>Pentapetalae</taxon>
        <taxon>asterids</taxon>
        <taxon>campanulids</taxon>
        <taxon>Asterales</taxon>
        <taxon>Asteraceae</taxon>
        <taxon>Asteroideae</taxon>
        <taxon>Anthemideae</taxon>
        <taxon>Artemisiinae</taxon>
        <taxon>Artemisia</taxon>
    </lineage>
</organism>
<dbReference type="STRING" id="35608.A0A2U1PLA3"/>
<gene>
    <name evidence="1" type="ORF">CTI12_AA139280</name>
</gene>
<keyword evidence="2" id="KW-1185">Reference proteome</keyword>
<proteinExistence type="predicted"/>
<sequence length="174" mass="19793">MNDLFWDEYSKFHGYSPVVCCCHWKDDMLHLEGFSNVGAWVAGLIQERGGMIIAVSGVTLAIKCISNDVIMRNAAGIERLHGVKMRECKDYSDDMSSSYLQSYFDPVYMSIINDPDQRCQEQWEKMARAQNRFNFAKLLRFGDLGCATLSVAEEYSLHSRNIAKKNSLNISEIA</sequence>
<dbReference type="EMBL" id="PKPP01001005">
    <property type="protein sequence ID" value="PWA86544.1"/>
    <property type="molecule type" value="Genomic_DNA"/>
</dbReference>
<reference evidence="1 2" key="1">
    <citation type="journal article" date="2018" name="Mol. Plant">
        <title>The genome of Artemisia annua provides insight into the evolution of Asteraceae family and artemisinin biosynthesis.</title>
        <authorList>
            <person name="Shen Q."/>
            <person name="Zhang L."/>
            <person name="Liao Z."/>
            <person name="Wang S."/>
            <person name="Yan T."/>
            <person name="Shi P."/>
            <person name="Liu M."/>
            <person name="Fu X."/>
            <person name="Pan Q."/>
            <person name="Wang Y."/>
            <person name="Lv Z."/>
            <person name="Lu X."/>
            <person name="Zhang F."/>
            <person name="Jiang W."/>
            <person name="Ma Y."/>
            <person name="Chen M."/>
            <person name="Hao X."/>
            <person name="Li L."/>
            <person name="Tang Y."/>
            <person name="Lv G."/>
            <person name="Zhou Y."/>
            <person name="Sun X."/>
            <person name="Brodelius P.E."/>
            <person name="Rose J.K.C."/>
            <person name="Tang K."/>
        </authorList>
    </citation>
    <scope>NUCLEOTIDE SEQUENCE [LARGE SCALE GENOMIC DNA]</scope>
    <source>
        <strain evidence="2">cv. Huhao1</strain>
        <tissue evidence="1">Leaf</tissue>
    </source>
</reference>
<comment type="caution">
    <text evidence="1">The sequence shown here is derived from an EMBL/GenBank/DDBJ whole genome shotgun (WGS) entry which is preliminary data.</text>
</comment>